<dbReference type="AlphaFoldDB" id="A0A9D4PJ80"/>
<reference evidence="1" key="1">
    <citation type="journal article" date="2020" name="Cell">
        <title>Large-Scale Comparative Analyses of Tick Genomes Elucidate Their Genetic Diversity and Vector Capacities.</title>
        <authorList>
            <consortium name="Tick Genome and Microbiome Consortium (TIGMIC)"/>
            <person name="Jia N."/>
            <person name="Wang J."/>
            <person name="Shi W."/>
            <person name="Du L."/>
            <person name="Sun Y."/>
            <person name="Zhan W."/>
            <person name="Jiang J.F."/>
            <person name="Wang Q."/>
            <person name="Zhang B."/>
            <person name="Ji P."/>
            <person name="Bell-Sakyi L."/>
            <person name="Cui X.M."/>
            <person name="Yuan T.T."/>
            <person name="Jiang B.G."/>
            <person name="Yang W.F."/>
            <person name="Lam T.T."/>
            <person name="Chang Q.C."/>
            <person name="Ding S.J."/>
            <person name="Wang X.J."/>
            <person name="Zhu J.G."/>
            <person name="Ruan X.D."/>
            <person name="Zhao L."/>
            <person name="Wei J.T."/>
            <person name="Ye R.Z."/>
            <person name="Que T.C."/>
            <person name="Du C.H."/>
            <person name="Zhou Y.H."/>
            <person name="Cheng J.X."/>
            <person name="Dai P.F."/>
            <person name="Guo W.B."/>
            <person name="Han X.H."/>
            <person name="Huang E.J."/>
            <person name="Li L.F."/>
            <person name="Wei W."/>
            <person name="Gao Y.C."/>
            <person name="Liu J.Z."/>
            <person name="Shao H.Z."/>
            <person name="Wang X."/>
            <person name="Wang C.C."/>
            <person name="Yang T.C."/>
            <person name="Huo Q.B."/>
            <person name="Li W."/>
            <person name="Chen H.Y."/>
            <person name="Chen S.E."/>
            <person name="Zhou L.G."/>
            <person name="Ni X.B."/>
            <person name="Tian J.H."/>
            <person name="Sheng Y."/>
            <person name="Liu T."/>
            <person name="Pan Y.S."/>
            <person name="Xia L.Y."/>
            <person name="Li J."/>
            <person name="Zhao F."/>
            <person name="Cao W.C."/>
        </authorList>
    </citation>
    <scope>NUCLEOTIDE SEQUENCE</scope>
    <source>
        <strain evidence="1">Rsan-2018</strain>
    </source>
</reference>
<dbReference type="VEuPathDB" id="VectorBase:RSAN_028770"/>
<proteinExistence type="predicted"/>
<comment type="caution">
    <text evidence="1">The sequence shown here is derived from an EMBL/GenBank/DDBJ whole genome shotgun (WGS) entry which is preliminary data.</text>
</comment>
<name>A0A9D4PJ80_RHISA</name>
<dbReference type="Proteomes" id="UP000821837">
    <property type="component" value="Unassembled WGS sequence"/>
</dbReference>
<keyword evidence="2" id="KW-1185">Reference proteome</keyword>
<organism evidence="1 2">
    <name type="scientific">Rhipicephalus sanguineus</name>
    <name type="common">Brown dog tick</name>
    <name type="synonym">Ixodes sanguineus</name>
    <dbReference type="NCBI Taxonomy" id="34632"/>
    <lineage>
        <taxon>Eukaryota</taxon>
        <taxon>Metazoa</taxon>
        <taxon>Ecdysozoa</taxon>
        <taxon>Arthropoda</taxon>
        <taxon>Chelicerata</taxon>
        <taxon>Arachnida</taxon>
        <taxon>Acari</taxon>
        <taxon>Parasitiformes</taxon>
        <taxon>Ixodida</taxon>
        <taxon>Ixodoidea</taxon>
        <taxon>Ixodidae</taxon>
        <taxon>Rhipicephalinae</taxon>
        <taxon>Rhipicephalus</taxon>
        <taxon>Rhipicephalus</taxon>
    </lineage>
</organism>
<sequence>MIRRVSTKRGGLRGTRSLRLAQAFVTSRVLYAPPYLRLRRHHKHQLHTLLRSVYKCALDLPIATSNSRFAALGVYNSFAEMRAAHRVNPPPATQTWPQHNL</sequence>
<evidence type="ECO:0000313" key="2">
    <source>
        <dbReference type="Proteomes" id="UP000821837"/>
    </source>
</evidence>
<dbReference type="EMBL" id="JABSTV010001253">
    <property type="protein sequence ID" value="KAH7943728.1"/>
    <property type="molecule type" value="Genomic_DNA"/>
</dbReference>
<protein>
    <submittedName>
        <fullName evidence="1">Uncharacterized protein</fullName>
    </submittedName>
</protein>
<reference evidence="1" key="2">
    <citation type="submission" date="2021-09" db="EMBL/GenBank/DDBJ databases">
        <authorList>
            <person name="Jia N."/>
            <person name="Wang J."/>
            <person name="Shi W."/>
            <person name="Du L."/>
            <person name="Sun Y."/>
            <person name="Zhan W."/>
            <person name="Jiang J."/>
            <person name="Wang Q."/>
            <person name="Zhang B."/>
            <person name="Ji P."/>
            <person name="Sakyi L.B."/>
            <person name="Cui X."/>
            <person name="Yuan T."/>
            <person name="Jiang B."/>
            <person name="Yang W."/>
            <person name="Lam T.T.-Y."/>
            <person name="Chang Q."/>
            <person name="Ding S."/>
            <person name="Wang X."/>
            <person name="Zhu J."/>
            <person name="Ruan X."/>
            <person name="Zhao L."/>
            <person name="Wei J."/>
            <person name="Que T."/>
            <person name="Du C."/>
            <person name="Cheng J."/>
            <person name="Dai P."/>
            <person name="Han X."/>
            <person name="Huang E."/>
            <person name="Gao Y."/>
            <person name="Liu J."/>
            <person name="Shao H."/>
            <person name="Ye R."/>
            <person name="Li L."/>
            <person name="Wei W."/>
            <person name="Wang X."/>
            <person name="Wang C."/>
            <person name="Huo Q."/>
            <person name="Li W."/>
            <person name="Guo W."/>
            <person name="Chen H."/>
            <person name="Chen S."/>
            <person name="Zhou L."/>
            <person name="Zhou L."/>
            <person name="Ni X."/>
            <person name="Tian J."/>
            <person name="Zhou Y."/>
            <person name="Sheng Y."/>
            <person name="Liu T."/>
            <person name="Pan Y."/>
            <person name="Xia L."/>
            <person name="Li J."/>
            <person name="Zhao F."/>
            <person name="Cao W."/>
        </authorList>
    </citation>
    <scope>NUCLEOTIDE SEQUENCE</scope>
    <source>
        <strain evidence="1">Rsan-2018</strain>
        <tissue evidence="1">Larvae</tissue>
    </source>
</reference>
<evidence type="ECO:0000313" key="1">
    <source>
        <dbReference type="EMBL" id="KAH7943728.1"/>
    </source>
</evidence>
<accession>A0A9D4PJ80</accession>
<gene>
    <name evidence="1" type="ORF">HPB52_010754</name>
</gene>